<dbReference type="AlphaFoldDB" id="A0A7R8D698"/>
<reference evidence="1" key="1">
    <citation type="submission" date="2021-02" db="EMBL/GenBank/DDBJ databases">
        <authorList>
            <person name="Bekaert M."/>
        </authorList>
    </citation>
    <scope>NUCLEOTIDE SEQUENCE</scope>
    <source>
        <strain evidence="1">IoA-00</strain>
    </source>
</reference>
<name>A0A7R8D698_LEPSM</name>
<evidence type="ECO:0000313" key="1">
    <source>
        <dbReference type="EMBL" id="CAF3043086.1"/>
    </source>
</evidence>
<accession>A0A7R8D698</accession>
<dbReference type="EMBL" id="HG994588">
    <property type="protein sequence ID" value="CAF3043086.1"/>
    <property type="molecule type" value="Genomic_DNA"/>
</dbReference>
<protein>
    <submittedName>
        <fullName evidence="1">(salmon louse) hypothetical protein</fullName>
    </submittedName>
</protein>
<organism evidence="1 2">
    <name type="scientific">Lepeophtheirus salmonis</name>
    <name type="common">Salmon louse</name>
    <name type="synonym">Caligus salmonis</name>
    <dbReference type="NCBI Taxonomy" id="72036"/>
    <lineage>
        <taxon>Eukaryota</taxon>
        <taxon>Metazoa</taxon>
        <taxon>Ecdysozoa</taxon>
        <taxon>Arthropoda</taxon>
        <taxon>Crustacea</taxon>
        <taxon>Multicrustacea</taxon>
        <taxon>Hexanauplia</taxon>
        <taxon>Copepoda</taxon>
        <taxon>Siphonostomatoida</taxon>
        <taxon>Caligidae</taxon>
        <taxon>Lepeophtheirus</taxon>
    </lineage>
</organism>
<dbReference type="Proteomes" id="UP000675881">
    <property type="component" value="Chromosome 9"/>
</dbReference>
<keyword evidence="2" id="KW-1185">Reference proteome</keyword>
<evidence type="ECO:0000313" key="2">
    <source>
        <dbReference type="Proteomes" id="UP000675881"/>
    </source>
</evidence>
<gene>
    <name evidence="1" type="ORF">LSAA_15037</name>
</gene>
<proteinExistence type="predicted"/>
<sequence>MKANSAKEASFKAAHILTKHKKTYTDGGMVNEGMTEVAYKLFKEHKSKTEIMSAIADIQLGSNTVARDFHHHTEVRWLSGGKILLRFCSLLNEIKAFMESREDTTLLSDTEWLIDLALPTDITEKLNQLNNQLQD</sequence>
<dbReference type="PANTHER" id="PTHR45913:SF21">
    <property type="entry name" value="DUF4371 DOMAIN-CONTAINING PROTEIN"/>
    <property type="match status" value="1"/>
</dbReference>
<dbReference type="PANTHER" id="PTHR45913">
    <property type="entry name" value="EPM2A-INTERACTING PROTEIN 1"/>
    <property type="match status" value="1"/>
</dbReference>